<feature type="non-terminal residue" evidence="2">
    <location>
        <position position="183"/>
    </location>
</feature>
<dbReference type="EMBL" id="UINC01086452">
    <property type="protein sequence ID" value="SVC34922.1"/>
    <property type="molecule type" value="Genomic_DNA"/>
</dbReference>
<name>A0A382LIL0_9ZZZZ</name>
<dbReference type="Pfam" id="PF01425">
    <property type="entry name" value="Amidase"/>
    <property type="match status" value="1"/>
</dbReference>
<dbReference type="InterPro" id="IPR023631">
    <property type="entry name" value="Amidase_dom"/>
</dbReference>
<evidence type="ECO:0000313" key="2">
    <source>
        <dbReference type="EMBL" id="SVC34922.1"/>
    </source>
</evidence>
<sequence>VPEAAIRFIALLGILVTISVAACGNPSGTVPVWSLDVLEQSIPELQDAMASGRVTSRELVEQYLARIEAYDQQGPALNAMISLNNLALNEADVLDRERTETGPRGPLHGIPVVIKDNYDLSGLPTTAGSIALAEWHPPNDAFQVAKLKKAGAIIIGKTNMHEFAYGMTTISSLGGQTRNPYDP</sequence>
<dbReference type="Gene3D" id="3.90.1300.10">
    <property type="entry name" value="Amidase signature (AS) domain"/>
    <property type="match status" value="1"/>
</dbReference>
<feature type="non-terminal residue" evidence="2">
    <location>
        <position position="1"/>
    </location>
</feature>
<organism evidence="2">
    <name type="scientific">marine metagenome</name>
    <dbReference type="NCBI Taxonomy" id="408172"/>
    <lineage>
        <taxon>unclassified sequences</taxon>
        <taxon>metagenomes</taxon>
        <taxon>ecological metagenomes</taxon>
    </lineage>
</organism>
<dbReference type="InterPro" id="IPR036928">
    <property type="entry name" value="AS_sf"/>
</dbReference>
<dbReference type="AlphaFoldDB" id="A0A382LIL0"/>
<protein>
    <recommendedName>
        <fullName evidence="1">Amidase domain-containing protein</fullName>
    </recommendedName>
</protein>
<gene>
    <name evidence="2" type="ORF">METZ01_LOCUS287776</name>
</gene>
<proteinExistence type="predicted"/>
<evidence type="ECO:0000259" key="1">
    <source>
        <dbReference type="Pfam" id="PF01425"/>
    </source>
</evidence>
<dbReference type="PANTHER" id="PTHR42678">
    <property type="entry name" value="AMIDASE"/>
    <property type="match status" value="1"/>
</dbReference>
<dbReference type="SUPFAM" id="SSF75304">
    <property type="entry name" value="Amidase signature (AS) enzymes"/>
    <property type="match status" value="1"/>
</dbReference>
<dbReference type="PANTHER" id="PTHR42678:SF5">
    <property type="entry name" value="GLUTAMYL-TRNA(GLN) AMIDOTRANSFERASE SUBUNIT A"/>
    <property type="match status" value="1"/>
</dbReference>
<reference evidence="2" key="1">
    <citation type="submission" date="2018-05" db="EMBL/GenBank/DDBJ databases">
        <authorList>
            <person name="Lanie J.A."/>
            <person name="Ng W.-L."/>
            <person name="Kazmierczak K.M."/>
            <person name="Andrzejewski T.M."/>
            <person name="Davidsen T.M."/>
            <person name="Wayne K.J."/>
            <person name="Tettelin H."/>
            <person name="Glass J.I."/>
            <person name="Rusch D."/>
            <person name="Podicherti R."/>
            <person name="Tsui H.-C.T."/>
            <person name="Winkler M.E."/>
        </authorList>
    </citation>
    <scope>NUCLEOTIDE SEQUENCE</scope>
</reference>
<accession>A0A382LIL0</accession>
<feature type="domain" description="Amidase" evidence="1">
    <location>
        <begin position="58"/>
        <end position="183"/>
    </location>
</feature>